<keyword evidence="2" id="KW-0812">Transmembrane</keyword>
<dbReference type="Proteomes" id="UP001296104">
    <property type="component" value="Unassembled WGS sequence"/>
</dbReference>
<keyword evidence="4" id="KW-1185">Reference proteome</keyword>
<organism evidence="3 4">
    <name type="scientific">Lecanosticta acicola</name>
    <dbReference type="NCBI Taxonomy" id="111012"/>
    <lineage>
        <taxon>Eukaryota</taxon>
        <taxon>Fungi</taxon>
        <taxon>Dikarya</taxon>
        <taxon>Ascomycota</taxon>
        <taxon>Pezizomycotina</taxon>
        <taxon>Dothideomycetes</taxon>
        <taxon>Dothideomycetidae</taxon>
        <taxon>Mycosphaerellales</taxon>
        <taxon>Mycosphaerellaceae</taxon>
        <taxon>Lecanosticta</taxon>
    </lineage>
</organism>
<comment type="caution">
    <text evidence="3">The sequence shown here is derived from an EMBL/GenBank/DDBJ whole genome shotgun (WGS) entry which is preliminary data.</text>
</comment>
<evidence type="ECO:0000313" key="3">
    <source>
        <dbReference type="EMBL" id="CAK3843490.1"/>
    </source>
</evidence>
<reference evidence="3" key="1">
    <citation type="submission" date="2023-11" db="EMBL/GenBank/DDBJ databases">
        <authorList>
            <person name="Alioto T."/>
            <person name="Alioto T."/>
            <person name="Gomez Garrido J."/>
        </authorList>
    </citation>
    <scope>NUCLEOTIDE SEQUENCE</scope>
</reference>
<feature type="region of interest" description="Disordered" evidence="1">
    <location>
        <begin position="1"/>
        <end position="74"/>
    </location>
</feature>
<keyword evidence="2" id="KW-0472">Membrane</keyword>
<dbReference type="AlphaFoldDB" id="A0AAI9E815"/>
<feature type="region of interest" description="Disordered" evidence="1">
    <location>
        <begin position="88"/>
        <end position="117"/>
    </location>
</feature>
<feature type="transmembrane region" description="Helical" evidence="2">
    <location>
        <begin position="166"/>
        <end position="187"/>
    </location>
</feature>
<proteinExistence type="predicted"/>
<dbReference type="EMBL" id="CAVMBE010000006">
    <property type="protein sequence ID" value="CAK3843490.1"/>
    <property type="molecule type" value="Genomic_DNA"/>
</dbReference>
<gene>
    <name evidence="3" type="ORF">LECACI_7A001537</name>
</gene>
<feature type="compositionally biased region" description="Polar residues" evidence="1">
    <location>
        <begin position="1"/>
        <end position="20"/>
    </location>
</feature>
<evidence type="ECO:0000256" key="1">
    <source>
        <dbReference type="SAM" id="MobiDB-lite"/>
    </source>
</evidence>
<keyword evidence="2" id="KW-1133">Transmembrane helix</keyword>
<protein>
    <submittedName>
        <fullName evidence="3">Uncharacterized protein</fullName>
    </submittedName>
</protein>
<feature type="compositionally biased region" description="Polar residues" evidence="1">
    <location>
        <begin position="37"/>
        <end position="55"/>
    </location>
</feature>
<sequence>MATNTTTFGATIVPTPTRSDTLLHLDSPALTPVASRDGSQSDPYSAQPPSIQSPFYTHPPASNEVVPQHTKSTSTSIKDTLAVFEKDVESGNATPLTPADEEDPFSRPINVESNKEDTMWPSKQTLKQKRKEERQLRRDRKGCTGCAPLRNHWSEMSRKQRLGVKIGIAAFLIGVAVALGVGISVAVKGTYYVADGSSKSIG</sequence>
<name>A0AAI9E815_9PEZI</name>
<evidence type="ECO:0000256" key="2">
    <source>
        <dbReference type="SAM" id="Phobius"/>
    </source>
</evidence>
<accession>A0AAI9E815</accession>
<evidence type="ECO:0000313" key="4">
    <source>
        <dbReference type="Proteomes" id="UP001296104"/>
    </source>
</evidence>